<dbReference type="AlphaFoldDB" id="A0A3N4IF79"/>
<evidence type="ECO:0000313" key="3">
    <source>
        <dbReference type="EMBL" id="RPA84107.1"/>
    </source>
</evidence>
<dbReference type="Proteomes" id="UP000275078">
    <property type="component" value="Unassembled WGS sequence"/>
</dbReference>
<feature type="region of interest" description="Disordered" evidence="2">
    <location>
        <begin position="43"/>
        <end position="130"/>
    </location>
</feature>
<feature type="coiled-coil region" evidence="1">
    <location>
        <begin position="162"/>
        <end position="189"/>
    </location>
</feature>
<sequence>MNRNTRKRTRKALLNFSKREHDELAAALRDGRIRAVLREEMCREKVPQVEPGEEMGGKRRRSVRGPSTGEAQVGGEGQVEQAGGSVPGTDTQVQDADGLGGDETRVPQDGDFEQDGAHMDVDNDEASHGPTAQIQEDMGAQVVRTLVEEVSSLTPEQMRDFLLATLEENKRLKQDLEIKERELAVKQEHILQLQNYVAVASAGFNRS</sequence>
<gene>
    <name evidence="3" type="ORF">BJ508DRAFT_304270</name>
</gene>
<keyword evidence="1" id="KW-0175">Coiled coil</keyword>
<organism evidence="3 4">
    <name type="scientific">Ascobolus immersus RN42</name>
    <dbReference type="NCBI Taxonomy" id="1160509"/>
    <lineage>
        <taxon>Eukaryota</taxon>
        <taxon>Fungi</taxon>
        <taxon>Dikarya</taxon>
        <taxon>Ascomycota</taxon>
        <taxon>Pezizomycotina</taxon>
        <taxon>Pezizomycetes</taxon>
        <taxon>Pezizales</taxon>
        <taxon>Ascobolaceae</taxon>
        <taxon>Ascobolus</taxon>
    </lineage>
</organism>
<reference evidence="3 4" key="1">
    <citation type="journal article" date="2018" name="Nat. Ecol. Evol.">
        <title>Pezizomycetes genomes reveal the molecular basis of ectomycorrhizal truffle lifestyle.</title>
        <authorList>
            <person name="Murat C."/>
            <person name="Payen T."/>
            <person name="Noel B."/>
            <person name="Kuo A."/>
            <person name="Morin E."/>
            <person name="Chen J."/>
            <person name="Kohler A."/>
            <person name="Krizsan K."/>
            <person name="Balestrini R."/>
            <person name="Da Silva C."/>
            <person name="Montanini B."/>
            <person name="Hainaut M."/>
            <person name="Levati E."/>
            <person name="Barry K.W."/>
            <person name="Belfiori B."/>
            <person name="Cichocki N."/>
            <person name="Clum A."/>
            <person name="Dockter R.B."/>
            <person name="Fauchery L."/>
            <person name="Guy J."/>
            <person name="Iotti M."/>
            <person name="Le Tacon F."/>
            <person name="Lindquist E.A."/>
            <person name="Lipzen A."/>
            <person name="Malagnac F."/>
            <person name="Mello A."/>
            <person name="Molinier V."/>
            <person name="Miyauchi S."/>
            <person name="Poulain J."/>
            <person name="Riccioni C."/>
            <person name="Rubini A."/>
            <person name="Sitrit Y."/>
            <person name="Splivallo R."/>
            <person name="Traeger S."/>
            <person name="Wang M."/>
            <person name="Zifcakova L."/>
            <person name="Wipf D."/>
            <person name="Zambonelli A."/>
            <person name="Paolocci F."/>
            <person name="Nowrousian M."/>
            <person name="Ottonello S."/>
            <person name="Baldrian P."/>
            <person name="Spatafora J.W."/>
            <person name="Henrissat B."/>
            <person name="Nagy L.G."/>
            <person name="Aury J.M."/>
            <person name="Wincker P."/>
            <person name="Grigoriev I.V."/>
            <person name="Bonfante P."/>
            <person name="Martin F.M."/>
        </authorList>
    </citation>
    <scope>NUCLEOTIDE SEQUENCE [LARGE SCALE GENOMIC DNA]</scope>
    <source>
        <strain evidence="3 4">RN42</strain>
    </source>
</reference>
<proteinExistence type="predicted"/>
<evidence type="ECO:0000256" key="2">
    <source>
        <dbReference type="SAM" id="MobiDB-lite"/>
    </source>
</evidence>
<name>A0A3N4IF79_ASCIM</name>
<feature type="compositionally biased region" description="Basic and acidic residues" evidence="2">
    <location>
        <begin position="115"/>
        <end position="127"/>
    </location>
</feature>
<evidence type="ECO:0000256" key="1">
    <source>
        <dbReference type="SAM" id="Coils"/>
    </source>
</evidence>
<evidence type="ECO:0000313" key="4">
    <source>
        <dbReference type="Proteomes" id="UP000275078"/>
    </source>
</evidence>
<protein>
    <submittedName>
        <fullName evidence="3">Uncharacterized protein</fullName>
    </submittedName>
</protein>
<accession>A0A3N4IF79</accession>
<dbReference type="EMBL" id="ML119661">
    <property type="protein sequence ID" value="RPA84107.1"/>
    <property type="molecule type" value="Genomic_DNA"/>
</dbReference>
<keyword evidence="4" id="KW-1185">Reference proteome</keyword>